<dbReference type="EC" id="4.1.3.38" evidence="2"/>
<name>A0A9W8UXR8_9HYPO</name>
<protein>
    <submittedName>
        <fullName evidence="2">Aminodeoxychorismate lyase</fullName>
        <ecNumber evidence="2">4.1.3.38</ecNumber>
    </submittedName>
</protein>
<sequence>MSDEFSLFTSMRYDPKLQKLRQHGLNGEGWNFENESPLYMLDFHRDRLLRAATHWNWHPAIDRLSGVSGLQSLAQLIDEAVGSPPGTALRLRIVVSREGDIRVEKFNVPEAPLENLLPRRLPAPSSSSSADEPRKSPNYALLVDQASTSRSEYTHFKTTKRAMYDAASQRAGISPADLAEVLVINQDDGSVMEGTRTTPYFWRDGRWVTPPISSKFSWDEGSGGQDGTSRRWALERGLAVEKAVNVKSLTDGEECWLSNGVRGFMSATISLRERE</sequence>
<evidence type="ECO:0000313" key="3">
    <source>
        <dbReference type="Proteomes" id="UP001152087"/>
    </source>
</evidence>
<keyword evidence="3" id="KW-1185">Reference proteome</keyword>
<feature type="compositionally biased region" description="Low complexity" evidence="1">
    <location>
        <begin position="117"/>
        <end position="130"/>
    </location>
</feature>
<evidence type="ECO:0000256" key="1">
    <source>
        <dbReference type="SAM" id="MobiDB-lite"/>
    </source>
</evidence>
<dbReference type="AlphaFoldDB" id="A0A9W8UXR8"/>
<dbReference type="InterPro" id="IPR036038">
    <property type="entry name" value="Aminotransferase-like"/>
</dbReference>
<proteinExistence type="predicted"/>
<dbReference type="EMBL" id="JAOQAV010000023">
    <property type="protein sequence ID" value="KAJ4185362.1"/>
    <property type="molecule type" value="Genomic_DNA"/>
</dbReference>
<accession>A0A9W8UXR8</accession>
<evidence type="ECO:0000313" key="2">
    <source>
        <dbReference type="EMBL" id="KAJ4185362.1"/>
    </source>
</evidence>
<dbReference type="InterPro" id="IPR043131">
    <property type="entry name" value="BCAT-like_N"/>
</dbReference>
<dbReference type="Pfam" id="PF01063">
    <property type="entry name" value="Aminotran_4"/>
    <property type="match status" value="1"/>
</dbReference>
<dbReference type="InterPro" id="IPR001544">
    <property type="entry name" value="Aminotrans_IV"/>
</dbReference>
<feature type="region of interest" description="Disordered" evidence="1">
    <location>
        <begin position="117"/>
        <end position="137"/>
    </location>
</feature>
<dbReference type="GO" id="GO:0008696">
    <property type="term" value="F:4-amino-4-deoxychorismate lyase activity"/>
    <property type="evidence" value="ECO:0007669"/>
    <property type="project" value="UniProtKB-EC"/>
</dbReference>
<gene>
    <name evidence="2" type="primary">ABZ2</name>
    <name evidence="2" type="ORF">NW755_008359</name>
</gene>
<dbReference type="SUPFAM" id="SSF56752">
    <property type="entry name" value="D-aminoacid aminotransferase-like PLP-dependent enzymes"/>
    <property type="match status" value="1"/>
</dbReference>
<keyword evidence="2" id="KW-0456">Lyase</keyword>
<comment type="caution">
    <text evidence="2">The sequence shown here is derived from an EMBL/GenBank/DDBJ whole genome shotgun (WGS) entry which is preliminary data.</text>
</comment>
<dbReference type="InterPro" id="IPR043132">
    <property type="entry name" value="BCAT-like_C"/>
</dbReference>
<dbReference type="Gene3D" id="3.20.10.10">
    <property type="entry name" value="D-amino Acid Aminotransferase, subunit A, domain 2"/>
    <property type="match status" value="1"/>
</dbReference>
<dbReference type="Gene3D" id="3.30.470.10">
    <property type="match status" value="1"/>
</dbReference>
<reference evidence="2" key="1">
    <citation type="submission" date="2022-09" db="EMBL/GenBank/DDBJ databases">
        <title>Fusarium specimens isolated from Avocado Roots.</title>
        <authorList>
            <person name="Stajich J."/>
            <person name="Roper C."/>
            <person name="Heimlech-Rivalta G."/>
        </authorList>
    </citation>
    <scope>NUCLEOTIDE SEQUENCE</scope>
    <source>
        <strain evidence="2">A02</strain>
    </source>
</reference>
<dbReference type="Proteomes" id="UP001152087">
    <property type="component" value="Unassembled WGS sequence"/>
</dbReference>
<organism evidence="2 3">
    <name type="scientific">Fusarium falciforme</name>
    <dbReference type="NCBI Taxonomy" id="195108"/>
    <lineage>
        <taxon>Eukaryota</taxon>
        <taxon>Fungi</taxon>
        <taxon>Dikarya</taxon>
        <taxon>Ascomycota</taxon>
        <taxon>Pezizomycotina</taxon>
        <taxon>Sordariomycetes</taxon>
        <taxon>Hypocreomycetidae</taxon>
        <taxon>Hypocreales</taxon>
        <taxon>Nectriaceae</taxon>
        <taxon>Fusarium</taxon>
        <taxon>Fusarium solani species complex</taxon>
    </lineage>
</organism>